<organism evidence="1 2">
    <name type="scientific">Helicobacter gastrocanis</name>
    <dbReference type="NCBI Taxonomy" id="2849641"/>
    <lineage>
        <taxon>Bacteria</taxon>
        <taxon>Pseudomonadati</taxon>
        <taxon>Campylobacterota</taxon>
        <taxon>Epsilonproteobacteria</taxon>
        <taxon>Campylobacterales</taxon>
        <taxon>Helicobacteraceae</taxon>
        <taxon>Helicobacter</taxon>
    </lineage>
</organism>
<name>A0ABM7S919_9HELI</name>
<sequence length="78" mass="9097">MEQIDLKTKHKSQTTITEPFSFDTQGHSWLLAFGNGHLSIEAGDKHLDFNRDRPVRLLYTPKRGFVRLSLAHYKERSQ</sequence>
<dbReference type="EMBL" id="AP024814">
    <property type="protein sequence ID" value="BCZ16869.1"/>
    <property type="molecule type" value="Genomic_DNA"/>
</dbReference>
<protein>
    <submittedName>
        <fullName evidence="1">Uncharacterized protein</fullName>
    </submittedName>
</protein>
<proteinExistence type="predicted"/>
<dbReference type="RefSeq" id="WP_221279723.1">
    <property type="nucleotide sequence ID" value="NZ_AP024814.1"/>
</dbReference>
<evidence type="ECO:0000313" key="2">
    <source>
        <dbReference type="Proteomes" id="UP000826775"/>
    </source>
</evidence>
<gene>
    <name evidence="1" type="ORF">NHP190003_01510</name>
</gene>
<evidence type="ECO:0000313" key="1">
    <source>
        <dbReference type="EMBL" id="BCZ16869.1"/>
    </source>
</evidence>
<keyword evidence="2" id="KW-1185">Reference proteome</keyword>
<accession>A0ABM7S919</accession>
<reference evidence="1 2" key="1">
    <citation type="submission" date="2021-07" db="EMBL/GenBank/DDBJ databases">
        <title>Novel Helicobacter sp. Isolated from a dog.</title>
        <authorList>
            <person name="Rimbara E."/>
            <person name="Suzuki M."/>
        </authorList>
    </citation>
    <scope>NUCLEOTIDE SEQUENCE [LARGE SCALE GENOMIC DNA]</scope>
    <source>
        <strain evidence="2">NHP19-003</strain>
    </source>
</reference>
<dbReference type="Proteomes" id="UP000826775">
    <property type="component" value="Chromosome"/>
</dbReference>